<dbReference type="Pfam" id="PF00990">
    <property type="entry name" value="GGDEF"/>
    <property type="match status" value="1"/>
</dbReference>
<dbReference type="InterPro" id="IPR043128">
    <property type="entry name" value="Rev_trsase/Diguanyl_cyclase"/>
</dbReference>
<feature type="domain" description="GGDEF" evidence="2">
    <location>
        <begin position="58"/>
        <end position="192"/>
    </location>
</feature>
<evidence type="ECO:0000313" key="3">
    <source>
        <dbReference type="EMBL" id="MCQ4042993.1"/>
    </source>
</evidence>
<dbReference type="InterPro" id="IPR000160">
    <property type="entry name" value="GGDEF_dom"/>
</dbReference>
<reference evidence="3 4" key="1">
    <citation type="submission" date="2022-06" db="EMBL/GenBank/DDBJ databases">
        <title>Draft genome sequence of type strain Streptomyces rubrisoli DSM 42083.</title>
        <authorList>
            <person name="Duangmal K."/>
            <person name="Klaysubun C."/>
        </authorList>
    </citation>
    <scope>NUCLEOTIDE SEQUENCE [LARGE SCALE GENOMIC DNA]</scope>
    <source>
        <strain evidence="3 4">DSM 42083</strain>
    </source>
</reference>
<dbReference type="RefSeq" id="WP_255927689.1">
    <property type="nucleotide sequence ID" value="NZ_JANFNH010000011.1"/>
</dbReference>
<dbReference type="CDD" id="cd01949">
    <property type="entry name" value="GGDEF"/>
    <property type="match status" value="1"/>
</dbReference>
<protein>
    <submittedName>
        <fullName evidence="3">GGDEF domain-containing protein</fullName>
    </submittedName>
</protein>
<sequence length="214" mass="22742">MSTVVSALAATGPLAAAGWSVHSLWMRRQLNTARRDPLTRLWTRDAFTARAQRLLRTPGATVVLVDLDRFKPLNDTYGHATGDAALVAVAARLSAWCAALGGVAGRLGGDEFTAIITPQHPADLPFSLHELAQLLAGPVPFDGRELLLGASIGAFVCDDLPVPSLERAWRRADEAMYAAKRSGGGWYIADGPQPASPTVNGRRAGRRGTTPPAR</sequence>
<accession>A0ABT1PEU1</accession>
<gene>
    <name evidence="3" type="ORF">NON19_13350</name>
</gene>
<evidence type="ECO:0000256" key="1">
    <source>
        <dbReference type="SAM" id="MobiDB-lite"/>
    </source>
</evidence>
<dbReference type="PANTHER" id="PTHR44757:SF2">
    <property type="entry name" value="BIOFILM ARCHITECTURE MAINTENANCE PROTEIN MBAA"/>
    <property type="match status" value="1"/>
</dbReference>
<comment type="caution">
    <text evidence="3">The sequence shown here is derived from an EMBL/GenBank/DDBJ whole genome shotgun (WGS) entry which is preliminary data.</text>
</comment>
<dbReference type="InterPro" id="IPR052155">
    <property type="entry name" value="Biofilm_reg_signaling"/>
</dbReference>
<dbReference type="Gene3D" id="3.30.70.270">
    <property type="match status" value="1"/>
</dbReference>
<keyword evidence="4" id="KW-1185">Reference proteome</keyword>
<proteinExistence type="predicted"/>
<dbReference type="NCBIfam" id="TIGR00254">
    <property type="entry name" value="GGDEF"/>
    <property type="match status" value="1"/>
</dbReference>
<name>A0ABT1PEU1_9ACTN</name>
<feature type="region of interest" description="Disordered" evidence="1">
    <location>
        <begin position="189"/>
        <end position="214"/>
    </location>
</feature>
<dbReference type="Proteomes" id="UP001206206">
    <property type="component" value="Unassembled WGS sequence"/>
</dbReference>
<organism evidence="3 4">
    <name type="scientific">Streptantibioticus rubrisoli</name>
    <dbReference type="NCBI Taxonomy" id="1387313"/>
    <lineage>
        <taxon>Bacteria</taxon>
        <taxon>Bacillati</taxon>
        <taxon>Actinomycetota</taxon>
        <taxon>Actinomycetes</taxon>
        <taxon>Kitasatosporales</taxon>
        <taxon>Streptomycetaceae</taxon>
        <taxon>Streptantibioticus</taxon>
    </lineage>
</organism>
<dbReference type="EMBL" id="JANFNH010000011">
    <property type="protein sequence ID" value="MCQ4042993.1"/>
    <property type="molecule type" value="Genomic_DNA"/>
</dbReference>
<dbReference type="PANTHER" id="PTHR44757">
    <property type="entry name" value="DIGUANYLATE CYCLASE DGCP"/>
    <property type="match status" value="1"/>
</dbReference>
<evidence type="ECO:0000259" key="2">
    <source>
        <dbReference type="PROSITE" id="PS50887"/>
    </source>
</evidence>
<dbReference type="SUPFAM" id="SSF55073">
    <property type="entry name" value="Nucleotide cyclase"/>
    <property type="match status" value="1"/>
</dbReference>
<evidence type="ECO:0000313" key="4">
    <source>
        <dbReference type="Proteomes" id="UP001206206"/>
    </source>
</evidence>
<dbReference type="InterPro" id="IPR029787">
    <property type="entry name" value="Nucleotide_cyclase"/>
</dbReference>
<dbReference type="SMART" id="SM00267">
    <property type="entry name" value="GGDEF"/>
    <property type="match status" value="1"/>
</dbReference>
<dbReference type="PROSITE" id="PS50887">
    <property type="entry name" value="GGDEF"/>
    <property type="match status" value="1"/>
</dbReference>